<evidence type="ECO:0000256" key="3">
    <source>
        <dbReference type="ARBA" id="ARBA00023034"/>
    </source>
</evidence>
<feature type="domain" description="PDZ GRASP-type" evidence="6">
    <location>
        <begin position="11"/>
        <end position="106"/>
    </location>
</feature>
<comment type="caution">
    <text evidence="7">The sequence shown here is derived from an EMBL/GenBank/DDBJ whole genome shotgun (WGS) entry which is preliminary data.</text>
</comment>
<evidence type="ECO:0000256" key="1">
    <source>
        <dbReference type="ARBA" id="ARBA00004394"/>
    </source>
</evidence>
<dbReference type="PROSITE" id="PS51865">
    <property type="entry name" value="PDZ_GRASP"/>
    <property type="match status" value="2"/>
</dbReference>
<dbReference type="Proteomes" id="UP000310189">
    <property type="component" value="Unassembled WGS sequence"/>
</dbReference>
<comment type="subcellular location">
    <subcellularLocation>
        <location evidence="1">Golgi apparatus membrane</location>
    </subcellularLocation>
</comment>
<name>A0A4T0FUN5_9BASI</name>
<feature type="domain" description="PDZ GRASP-type" evidence="6">
    <location>
        <begin position="116"/>
        <end position="205"/>
    </location>
</feature>
<evidence type="ECO:0000256" key="2">
    <source>
        <dbReference type="ARBA" id="ARBA00022737"/>
    </source>
</evidence>
<gene>
    <name evidence="7" type="ORF">E3P99_01471</name>
</gene>
<keyword evidence="5" id="KW-0479">Metal-binding</keyword>
<evidence type="ECO:0000313" key="7">
    <source>
        <dbReference type="EMBL" id="TIA90676.1"/>
    </source>
</evidence>
<dbReference type="InterPro" id="IPR007583">
    <property type="entry name" value="GRASP55_65"/>
</dbReference>
<evidence type="ECO:0000256" key="5">
    <source>
        <dbReference type="PIRSR" id="PIRSR607583-1"/>
    </source>
</evidence>
<keyword evidence="4" id="KW-0472">Membrane</keyword>
<dbReference type="InterPro" id="IPR036034">
    <property type="entry name" value="PDZ_sf"/>
</dbReference>
<dbReference type="PANTHER" id="PTHR12893:SF0">
    <property type="entry name" value="GRASP65"/>
    <property type="match status" value="1"/>
</dbReference>
<dbReference type="SUPFAM" id="SSF50156">
    <property type="entry name" value="PDZ domain-like"/>
    <property type="match status" value="1"/>
</dbReference>
<dbReference type="AlphaFoldDB" id="A0A4T0FUN5"/>
<evidence type="ECO:0000313" key="8">
    <source>
        <dbReference type="Proteomes" id="UP000310189"/>
    </source>
</evidence>
<dbReference type="FunFam" id="2.30.42.10:FF:000026">
    <property type="entry name" value="Golgi reassembly stacking protein 2"/>
    <property type="match status" value="1"/>
</dbReference>
<feature type="binding site" evidence="5">
    <location>
        <position position="104"/>
    </location>
    <ligand>
        <name>Zn(2+)</name>
        <dbReference type="ChEBI" id="CHEBI:29105"/>
    </ligand>
</feature>
<keyword evidence="3" id="KW-0333">Golgi apparatus</keyword>
<evidence type="ECO:0000256" key="4">
    <source>
        <dbReference type="ARBA" id="ARBA00023136"/>
    </source>
</evidence>
<accession>A0A4T0FUN5</accession>
<dbReference type="InterPro" id="IPR024958">
    <property type="entry name" value="GRASP_PDZ"/>
</dbReference>
<organism evidence="7 8">
    <name type="scientific">Wallemia hederae</name>
    <dbReference type="NCBI Taxonomy" id="1540922"/>
    <lineage>
        <taxon>Eukaryota</taxon>
        <taxon>Fungi</taxon>
        <taxon>Dikarya</taxon>
        <taxon>Basidiomycota</taxon>
        <taxon>Wallemiomycotina</taxon>
        <taxon>Wallemiomycetes</taxon>
        <taxon>Wallemiales</taxon>
        <taxon>Wallemiaceae</taxon>
        <taxon>Wallemia</taxon>
    </lineage>
</organism>
<dbReference type="OrthoDB" id="3318at2759"/>
<keyword evidence="5" id="KW-0862">Zinc</keyword>
<reference evidence="7 8" key="1">
    <citation type="submission" date="2019-03" db="EMBL/GenBank/DDBJ databases">
        <title>Sequencing 23 genomes of Wallemia ichthyophaga.</title>
        <authorList>
            <person name="Gostincar C."/>
        </authorList>
    </citation>
    <scope>NUCLEOTIDE SEQUENCE [LARGE SCALE GENOMIC DNA]</scope>
    <source>
        <strain evidence="7 8">EXF-5753</strain>
    </source>
</reference>
<dbReference type="Gene3D" id="2.30.42.10">
    <property type="match status" value="2"/>
</dbReference>
<dbReference type="GO" id="GO:0000139">
    <property type="term" value="C:Golgi membrane"/>
    <property type="evidence" value="ECO:0007669"/>
    <property type="project" value="UniProtKB-SubCell"/>
</dbReference>
<dbReference type="GO" id="GO:0007030">
    <property type="term" value="P:Golgi organization"/>
    <property type="evidence" value="ECO:0007669"/>
    <property type="project" value="TreeGrafter"/>
</dbReference>
<proteinExistence type="predicted"/>
<dbReference type="EMBL" id="SPNW01000017">
    <property type="protein sequence ID" value="TIA90676.1"/>
    <property type="molecule type" value="Genomic_DNA"/>
</dbReference>
<dbReference type="Pfam" id="PF04495">
    <property type="entry name" value="GRASP55_65"/>
    <property type="match status" value="1"/>
</dbReference>
<keyword evidence="8" id="KW-1185">Reference proteome</keyword>
<keyword evidence="2" id="KW-0677">Repeat</keyword>
<sequence>MGNQSSSIDQTWFHVVRVRTNSPAYKASVEPFFDFITSARPASMKEEELPDKPLQDIVQEHKDSAINLTIWSSKRQSYRDVQIIPSIGWNELDSSLLGLTLRACDANRAVSSALDNVWHILEVIEGSPAESAGLVPYGDWVIGWPGGVLRQENDFYDLVEMHTDKPLRLYVYSFDFDTLREVVLVPNRQWGGEGLLGCGVGFGLLHQIPVRPST</sequence>
<dbReference type="GO" id="GO:0046872">
    <property type="term" value="F:metal ion binding"/>
    <property type="evidence" value="ECO:0007669"/>
    <property type="project" value="UniProtKB-KW"/>
</dbReference>
<evidence type="ECO:0000259" key="6">
    <source>
        <dbReference type="PROSITE" id="PS51865"/>
    </source>
</evidence>
<feature type="binding site" evidence="5">
    <location>
        <position position="14"/>
    </location>
    <ligand>
        <name>Zn(2+)</name>
        <dbReference type="ChEBI" id="CHEBI:29105"/>
    </ligand>
</feature>
<protein>
    <recommendedName>
        <fullName evidence="6">PDZ GRASP-type domain-containing protein</fullName>
    </recommendedName>
</protein>
<dbReference type="PANTHER" id="PTHR12893">
    <property type="entry name" value="GOLGI REASSEMBLY STACKING PROTEIN GRASP"/>
    <property type="match status" value="1"/>
</dbReference>